<evidence type="ECO:0000313" key="2">
    <source>
        <dbReference type="EMBL" id="MEK0083051.1"/>
    </source>
</evidence>
<organism evidence="2 3">
    <name type="scientific">Benzoatithermus flavus</name>
    <dbReference type="NCBI Taxonomy" id="3108223"/>
    <lineage>
        <taxon>Bacteria</taxon>
        <taxon>Pseudomonadati</taxon>
        <taxon>Pseudomonadota</taxon>
        <taxon>Alphaproteobacteria</taxon>
        <taxon>Geminicoccales</taxon>
        <taxon>Geminicoccaceae</taxon>
        <taxon>Benzoatithermus</taxon>
    </lineage>
</organism>
<comment type="caution">
    <text evidence="2">The sequence shown here is derived from an EMBL/GenBank/DDBJ whole genome shotgun (WGS) entry which is preliminary data.</text>
</comment>
<accession>A0ABU8XPT3</accession>
<evidence type="ECO:0000256" key="1">
    <source>
        <dbReference type="SAM" id="MobiDB-lite"/>
    </source>
</evidence>
<name>A0ABU8XPT3_9PROT</name>
<evidence type="ECO:0008006" key="4">
    <source>
        <dbReference type="Google" id="ProtNLM"/>
    </source>
</evidence>
<protein>
    <recommendedName>
        <fullName evidence="4">Transposase</fullName>
    </recommendedName>
</protein>
<proteinExistence type="predicted"/>
<sequence>MVRALKAVVGAAGRWRRGVAAKAGERTVLAAELARLEAALGARLDALDRAMSAKAQAQLVLLAQTLAEVLVTELRRGHGSAGPPWEPRRAARPAGGAMSGIAPGRAEPDKRR</sequence>
<feature type="region of interest" description="Disordered" evidence="1">
    <location>
        <begin position="77"/>
        <end position="112"/>
    </location>
</feature>
<gene>
    <name evidence="2" type="ORF">U1T56_07805</name>
</gene>
<dbReference type="RefSeq" id="WP_418158900.1">
    <property type="nucleotide sequence ID" value="NZ_JBBLZC010000006.1"/>
</dbReference>
<dbReference type="EMBL" id="JBBLZC010000006">
    <property type="protein sequence ID" value="MEK0083051.1"/>
    <property type="molecule type" value="Genomic_DNA"/>
</dbReference>
<dbReference type="Proteomes" id="UP001375743">
    <property type="component" value="Unassembled WGS sequence"/>
</dbReference>
<evidence type="ECO:0000313" key="3">
    <source>
        <dbReference type="Proteomes" id="UP001375743"/>
    </source>
</evidence>
<keyword evidence="3" id="KW-1185">Reference proteome</keyword>
<reference evidence="2 3" key="1">
    <citation type="submission" date="2024-01" db="EMBL/GenBank/DDBJ databases">
        <title>Multi-omics insights into the function and evolution of sodium benzoate biodegradation pathways in Benzoatithermus flavus gen. nov., sp. nov. from hot spring.</title>
        <authorList>
            <person name="Hu C.-J."/>
            <person name="Li W.-J."/>
        </authorList>
    </citation>
    <scope>NUCLEOTIDE SEQUENCE [LARGE SCALE GENOMIC DNA]</scope>
    <source>
        <strain evidence="2 3">SYSU G07066</strain>
    </source>
</reference>